<dbReference type="PANTHER" id="PTHR34693:SF1">
    <property type="entry name" value="PROTEIN PAR32"/>
    <property type="match status" value="1"/>
</dbReference>
<sequence>MSHATHHTRGRGGAGNVNQSPRTSVQPEDLETPTIKQEHYSTGRGGTGNMASNDSAESARKAQDVVLPEVHDREKKGTFHWGRGGEGNMATIGKSEPRPQSKPRRKSSGAAARRGSNLLEKGKEKLGLGHDGKKPEGSAIED</sequence>
<dbReference type="Pfam" id="PF12223">
    <property type="entry name" value="DUF3602"/>
    <property type="match status" value="1"/>
</dbReference>
<dbReference type="GeneID" id="54471062"/>
<dbReference type="AlphaFoldDB" id="A0A6A6PKQ5"/>
<feature type="region of interest" description="Disordered" evidence="1">
    <location>
        <begin position="1"/>
        <end position="142"/>
    </location>
</feature>
<feature type="compositionally biased region" description="Low complexity" evidence="1">
    <location>
        <begin position="108"/>
        <end position="119"/>
    </location>
</feature>
<feature type="compositionally biased region" description="Basic and acidic residues" evidence="1">
    <location>
        <begin position="120"/>
        <end position="136"/>
    </location>
</feature>
<protein>
    <submittedName>
        <fullName evidence="2">Uncharacterized protein</fullName>
    </submittedName>
</protein>
<evidence type="ECO:0000256" key="1">
    <source>
        <dbReference type="SAM" id="MobiDB-lite"/>
    </source>
</evidence>
<dbReference type="InterPro" id="IPR022024">
    <property type="entry name" value="DUF3602"/>
</dbReference>
<reference evidence="2" key="1">
    <citation type="journal article" date="2020" name="Stud. Mycol.">
        <title>101 Dothideomycetes genomes: a test case for predicting lifestyles and emergence of pathogens.</title>
        <authorList>
            <person name="Haridas S."/>
            <person name="Albert R."/>
            <person name="Binder M."/>
            <person name="Bloem J."/>
            <person name="Labutti K."/>
            <person name="Salamov A."/>
            <person name="Andreopoulos B."/>
            <person name="Baker S."/>
            <person name="Barry K."/>
            <person name="Bills G."/>
            <person name="Bluhm B."/>
            <person name="Cannon C."/>
            <person name="Castanera R."/>
            <person name="Culley D."/>
            <person name="Daum C."/>
            <person name="Ezra D."/>
            <person name="Gonzalez J."/>
            <person name="Henrissat B."/>
            <person name="Kuo A."/>
            <person name="Liang C."/>
            <person name="Lipzen A."/>
            <person name="Lutzoni F."/>
            <person name="Magnuson J."/>
            <person name="Mondo S."/>
            <person name="Nolan M."/>
            <person name="Ohm R."/>
            <person name="Pangilinan J."/>
            <person name="Park H.-J."/>
            <person name="Ramirez L."/>
            <person name="Alfaro M."/>
            <person name="Sun H."/>
            <person name="Tritt A."/>
            <person name="Yoshinaga Y."/>
            <person name="Zwiers L.-H."/>
            <person name="Turgeon B."/>
            <person name="Goodwin S."/>
            <person name="Spatafora J."/>
            <person name="Crous P."/>
            <person name="Grigoriev I."/>
        </authorList>
    </citation>
    <scope>NUCLEOTIDE SEQUENCE</scope>
    <source>
        <strain evidence="2">CBS 113389</strain>
    </source>
</reference>
<gene>
    <name evidence="2" type="ORF">BDY17DRAFT_196861</name>
</gene>
<organism evidence="2 3">
    <name type="scientific">Neohortaea acidophila</name>
    <dbReference type="NCBI Taxonomy" id="245834"/>
    <lineage>
        <taxon>Eukaryota</taxon>
        <taxon>Fungi</taxon>
        <taxon>Dikarya</taxon>
        <taxon>Ascomycota</taxon>
        <taxon>Pezizomycotina</taxon>
        <taxon>Dothideomycetes</taxon>
        <taxon>Dothideomycetidae</taxon>
        <taxon>Mycosphaerellales</taxon>
        <taxon>Teratosphaeriaceae</taxon>
        <taxon>Neohortaea</taxon>
    </lineage>
</organism>
<dbReference type="EMBL" id="MU001639">
    <property type="protein sequence ID" value="KAF2480640.1"/>
    <property type="molecule type" value="Genomic_DNA"/>
</dbReference>
<name>A0A6A6PKQ5_9PEZI</name>
<accession>A0A6A6PKQ5</accession>
<dbReference type="RefSeq" id="XP_033587210.1">
    <property type="nucleotide sequence ID" value="XM_033730060.1"/>
</dbReference>
<keyword evidence="3" id="KW-1185">Reference proteome</keyword>
<evidence type="ECO:0000313" key="2">
    <source>
        <dbReference type="EMBL" id="KAF2480640.1"/>
    </source>
</evidence>
<feature type="compositionally biased region" description="Basic residues" evidence="1">
    <location>
        <begin position="1"/>
        <end position="10"/>
    </location>
</feature>
<proteinExistence type="predicted"/>
<feature type="compositionally biased region" description="Polar residues" evidence="1">
    <location>
        <begin position="16"/>
        <end position="26"/>
    </location>
</feature>
<dbReference type="InterPro" id="IPR053203">
    <property type="entry name" value="Cisplatin_resist-associated"/>
</dbReference>
<dbReference type="PANTHER" id="PTHR34693">
    <property type="entry name" value="PROTEIN PAR32"/>
    <property type="match status" value="1"/>
</dbReference>
<evidence type="ECO:0000313" key="3">
    <source>
        <dbReference type="Proteomes" id="UP000799767"/>
    </source>
</evidence>
<dbReference type="Proteomes" id="UP000799767">
    <property type="component" value="Unassembled WGS sequence"/>
</dbReference>
<dbReference type="OrthoDB" id="3063476at2759"/>
<feature type="compositionally biased region" description="Basic and acidic residues" evidence="1">
    <location>
        <begin position="57"/>
        <end position="77"/>
    </location>
</feature>